<dbReference type="PANTHER" id="PTHR12763">
    <property type="match status" value="1"/>
</dbReference>
<dbReference type="PANTHER" id="PTHR12763:SF28">
    <property type="entry name" value="GEO10507P1-RELATED"/>
    <property type="match status" value="1"/>
</dbReference>
<dbReference type="FunFam" id="1.10.287.110:FF:000001">
    <property type="entry name" value="Import inner membrane translocase subunit tim14"/>
    <property type="match status" value="1"/>
</dbReference>
<dbReference type="EMBL" id="HBIZ01014078">
    <property type="protein sequence ID" value="CAE0755987.1"/>
    <property type="molecule type" value="Transcribed_RNA"/>
</dbReference>
<dbReference type="CDD" id="cd06257">
    <property type="entry name" value="DnaJ"/>
    <property type="match status" value="1"/>
</dbReference>
<reference evidence="10" key="1">
    <citation type="submission" date="2021-01" db="EMBL/GenBank/DDBJ databases">
        <authorList>
            <person name="Corre E."/>
            <person name="Pelletier E."/>
            <person name="Niang G."/>
            <person name="Scheremetjew M."/>
            <person name="Finn R."/>
            <person name="Kale V."/>
            <person name="Holt S."/>
            <person name="Cochrane G."/>
            <person name="Meng A."/>
            <person name="Brown T."/>
            <person name="Cohen L."/>
        </authorList>
    </citation>
    <scope>NUCLEOTIDE SEQUENCE</scope>
    <source>
        <strain evidence="10">CCMP645</strain>
    </source>
</reference>
<dbReference type="SMART" id="SM00271">
    <property type="entry name" value="DnaJ"/>
    <property type="match status" value="1"/>
</dbReference>
<keyword evidence="6" id="KW-0472">Membrane</keyword>
<organism evidence="10">
    <name type="scientific">Chrysotila carterae</name>
    <name type="common">Marine alga</name>
    <name type="synonym">Syracosphaera carterae</name>
    <dbReference type="NCBI Taxonomy" id="13221"/>
    <lineage>
        <taxon>Eukaryota</taxon>
        <taxon>Haptista</taxon>
        <taxon>Haptophyta</taxon>
        <taxon>Prymnesiophyceae</taxon>
        <taxon>Isochrysidales</taxon>
        <taxon>Isochrysidaceae</taxon>
        <taxon>Chrysotila</taxon>
    </lineage>
</organism>
<name>A0A7S4B6L6_CHRCT</name>
<dbReference type="GO" id="GO:0001405">
    <property type="term" value="C:PAM complex, Tim23 associated import motor"/>
    <property type="evidence" value="ECO:0007669"/>
    <property type="project" value="TreeGrafter"/>
</dbReference>
<evidence type="ECO:0000256" key="2">
    <source>
        <dbReference type="ARBA" id="ARBA00022692"/>
    </source>
</evidence>
<evidence type="ECO:0000256" key="8">
    <source>
        <dbReference type="SAM" id="SignalP"/>
    </source>
</evidence>
<dbReference type="AlphaFoldDB" id="A0A7S4B6L6"/>
<sequence>MALTPLLAGLGVAGAAYAVKGALHIGQRIKANPEIAKNMNAAAAGARAVGQRFKLSAITEQFAFVRGPHAVGFDATMNRREAAQILGIRESSNKAQIKDAHRKIMLLNHPDRGGSPYIASKINEANECLMGQRSSSGSAFS</sequence>
<evidence type="ECO:0000259" key="9">
    <source>
        <dbReference type="PROSITE" id="PS50076"/>
    </source>
</evidence>
<feature type="domain" description="J" evidence="9">
    <location>
        <begin position="81"/>
        <end position="141"/>
    </location>
</feature>
<evidence type="ECO:0000313" key="10">
    <source>
        <dbReference type="EMBL" id="CAE0755987.1"/>
    </source>
</evidence>
<proteinExistence type="inferred from homology"/>
<feature type="chain" id="PRO_5031493260" description="J domain-containing protein" evidence="8">
    <location>
        <begin position="19"/>
        <end position="141"/>
    </location>
</feature>
<protein>
    <recommendedName>
        <fullName evidence="9">J domain-containing protein</fullName>
    </recommendedName>
</protein>
<comment type="similarity">
    <text evidence="7">Belongs to the TIM14 family.</text>
</comment>
<dbReference type="PROSITE" id="PS50076">
    <property type="entry name" value="DNAJ_2"/>
    <property type="match status" value="1"/>
</dbReference>
<dbReference type="Pfam" id="PF00226">
    <property type="entry name" value="DnaJ"/>
    <property type="match status" value="1"/>
</dbReference>
<evidence type="ECO:0000256" key="6">
    <source>
        <dbReference type="ARBA" id="ARBA00023136"/>
    </source>
</evidence>
<accession>A0A7S4B6L6</accession>
<dbReference type="Gene3D" id="1.10.287.110">
    <property type="entry name" value="DnaJ domain"/>
    <property type="match status" value="1"/>
</dbReference>
<feature type="signal peptide" evidence="8">
    <location>
        <begin position="1"/>
        <end position="18"/>
    </location>
</feature>
<evidence type="ECO:0000256" key="3">
    <source>
        <dbReference type="ARBA" id="ARBA00022792"/>
    </source>
</evidence>
<dbReference type="InterPro" id="IPR036869">
    <property type="entry name" value="J_dom_sf"/>
</dbReference>
<keyword evidence="8" id="KW-0732">Signal</keyword>
<dbReference type="GO" id="GO:0030150">
    <property type="term" value="P:protein import into mitochondrial matrix"/>
    <property type="evidence" value="ECO:0007669"/>
    <property type="project" value="TreeGrafter"/>
</dbReference>
<evidence type="ECO:0000256" key="4">
    <source>
        <dbReference type="ARBA" id="ARBA00022989"/>
    </source>
</evidence>
<dbReference type="GO" id="GO:0001671">
    <property type="term" value="F:ATPase activator activity"/>
    <property type="evidence" value="ECO:0007669"/>
    <property type="project" value="TreeGrafter"/>
</dbReference>
<evidence type="ECO:0000256" key="7">
    <source>
        <dbReference type="ARBA" id="ARBA00038105"/>
    </source>
</evidence>
<keyword evidence="5" id="KW-0496">Mitochondrion</keyword>
<keyword evidence="4" id="KW-1133">Transmembrane helix</keyword>
<evidence type="ECO:0000256" key="5">
    <source>
        <dbReference type="ARBA" id="ARBA00023128"/>
    </source>
</evidence>
<keyword evidence="2" id="KW-0812">Transmembrane</keyword>
<comment type="subcellular location">
    <subcellularLocation>
        <location evidence="1">Mitochondrion inner membrane</location>
        <topology evidence="1">Single-pass membrane protein</topology>
    </subcellularLocation>
</comment>
<keyword evidence="3" id="KW-0999">Mitochondrion inner membrane</keyword>
<gene>
    <name evidence="10" type="ORF">PCAR00345_LOCUS8581</name>
</gene>
<dbReference type="InterPro" id="IPR001623">
    <property type="entry name" value="DnaJ_domain"/>
</dbReference>
<evidence type="ECO:0000256" key="1">
    <source>
        <dbReference type="ARBA" id="ARBA00004434"/>
    </source>
</evidence>
<dbReference type="SUPFAM" id="SSF46565">
    <property type="entry name" value="Chaperone J-domain"/>
    <property type="match status" value="1"/>
</dbReference>